<evidence type="ECO:0000313" key="2">
    <source>
        <dbReference type="EMBL" id="MXP78495.1"/>
    </source>
</evidence>
<evidence type="ECO:0000313" key="3">
    <source>
        <dbReference type="Proteomes" id="UP000460412"/>
    </source>
</evidence>
<accession>A0A7X3MLE2</accession>
<reference evidence="2 3" key="1">
    <citation type="submission" date="2019-12" db="EMBL/GenBank/DDBJ databases">
        <title>Sporaefaciens musculi gen. nov., sp. nov., a novel bacterium isolated from the caecum of an obese mouse.</title>
        <authorList>
            <person name="Rasmussen T.S."/>
            <person name="Streidl T."/>
            <person name="Hitch T.C.A."/>
            <person name="Wortmann E."/>
            <person name="Deptula P."/>
            <person name="Hansen M."/>
            <person name="Nielsen D.S."/>
            <person name="Clavel T."/>
            <person name="Vogensen F.K."/>
        </authorList>
    </citation>
    <scope>NUCLEOTIDE SEQUENCE [LARGE SCALE GENOMIC DNA]</scope>
    <source>
        <strain evidence="2 3">WCA-9-b2</strain>
    </source>
</reference>
<dbReference type="Proteomes" id="UP000460412">
    <property type="component" value="Unassembled WGS sequence"/>
</dbReference>
<protein>
    <submittedName>
        <fullName evidence="2">AAA family ATPase</fullName>
    </submittedName>
</protein>
<dbReference type="EMBL" id="WUQX01000001">
    <property type="protein sequence ID" value="MXP78495.1"/>
    <property type="molecule type" value="Genomic_DNA"/>
</dbReference>
<dbReference type="PANTHER" id="PTHR43581">
    <property type="entry name" value="ATP/GTP PHOSPHATASE"/>
    <property type="match status" value="1"/>
</dbReference>
<organism evidence="2 3">
    <name type="scientific">Sporofaciens musculi</name>
    <dbReference type="NCBI Taxonomy" id="2681861"/>
    <lineage>
        <taxon>Bacteria</taxon>
        <taxon>Bacillati</taxon>
        <taxon>Bacillota</taxon>
        <taxon>Clostridia</taxon>
        <taxon>Lachnospirales</taxon>
        <taxon>Lachnospiraceae</taxon>
        <taxon>Sporofaciens</taxon>
    </lineage>
</organism>
<dbReference type="PANTHER" id="PTHR43581:SF4">
    <property type="entry name" value="ATP_GTP PHOSPHATASE"/>
    <property type="match status" value="1"/>
</dbReference>
<feature type="domain" description="Endonuclease GajA/Old nuclease/RecF-like AAA" evidence="1">
    <location>
        <begin position="2"/>
        <end position="372"/>
    </location>
</feature>
<dbReference type="InterPro" id="IPR027417">
    <property type="entry name" value="P-loop_NTPase"/>
</dbReference>
<dbReference type="InterPro" id="IPR041685">
    <property type="entry name" value="AAA_GajA/Old/RecF-like"/>
</dbReference>
<gene>
    <name evidence="2" type="ORF">GN277_25095</name>
</gene>
<keyword evidence="3" id="KW-1185">Reference proteome</keyword>
<dbReference type="RefSeq" id="WP_159755178.1">
    <property type="nucleotide sequence ID" value="NZ_CASSPE010000106.1"/>
</dbReference>
<proteinExistence type="predicted"/>
<dbReference type="SUPFAM" id="SSF52540">
    <property type="entry name" value="P-loop containing nucleoside triphosphate hydrolases"/>
    <property type="match status" value="1"/>
</dbReference>
<dbReference type="InterPro" id="IPR051396">
    <property type="entry name" value="Bact_Antivir_Def_Nuclease"/>
</dbReference>
<name>A0A7X3MLE2_9FIRM</name>
<dbReference type="AlphaFoldDB" id="A0A7X3MLE2"/>
<dbReference type="Pfam" id="PF13175">
    <property type="entry name" value="AAA_15"/>
    <property type="match status" value="1"/>
</dbReference>
<sequence>MLIFLGVENFAKIEHAKICINSYTLFVGPNNSGKTYLMQLIQGVNERLTELVDEEILKILKHGENQNSNARSYIISQDNILQFVEYLNTKLDEKKEEIVREIFGRNVPIKKLYIEILLDMGEVYEVIQLNKKDKMGKKDSIDSLINKKRLLKYLDAIPNNILMKYSLKQVDGEVISLFASSAENKRQLLALHSILRRHSLFLPASRTGLMLLYRDFFANRVDEIMLYQVKSEEEIVPKSNQSNLTQPAYQFLRFLQTYSENQSRMKKYKTEIDFFEEKLIEGHIDTNNHTGFSYDSNTDHVSVPMYMASSMVNEIAPFVLALTSKDVYDGFIIDEIEASLHPKKQLELVRFLNRLNNKGIKLILSTHSDTFASKVNNLYILSNYVKEHKKDDMIQKLGLEKEDLVSPEQLFVYEFINLPNGKSVVKEIAGDSQTGFQFDLFTESTMHLYQEALEIGELLQDD</sequence>
<comment type="caution">
    <text evidence="2">The sequence shown here is derived from an EMBL/GenBank/DDBJ whole genome shotgun (WGS) entry which is preliminary data.</text>
</comment>
<dbReference type="Gene3D" id="3.40.50.300">
    <property type="entry name" value="P-loop containing nucleotide triphosphate hydrolases"/>
    <property type="match status" value="1"/>
</dbReference>
<evidence type="ECO:0000259" key="1">
    <source>
        <dbReference type="Pfam" id="PF13175"/>
    </source>
</evidence>